<reference evidence="1" key="1">
    <citation type="submission" date="2020-05" db="EMBL/GenBank/DDBJ databases">
        <title>Mycena genomes resolve the evolution of fungal bioluminescence.</title>
        <authorList>
            <person name="Tsai I.J."/>
        </authorList>
    </citation>
    <scope>NUCLEOTIDE SEQUENCE</scope>
    <source>
        <strain evidence="1">171206Taipei</strain>
    </source>
</reference>
<name>A0A8H6S699_9AGAR</name>
<dbReference type="Proteomes" id="UP000636479">
    <property type="component" value="Unassembled WGS sequence"/>
</dbReference>
<dbReference type="EMBL" id="JACAZF010000010">
    <property type="protein sequence ID" value="KAF7293563.1"/>
    <property type="molecule type" value="Genomic_DNA"/>
</dbReference>
<accession>A0A8H6S699</accession>
<dbReference type="OrthoDB" id="2831009at2759"/>
<proteinExistence type="predicted"/>
<dbReference type="AlphaFoldDB" id="A0A8H6S699"/>
<evidence type="ECO:0000313" key="2">
    <source>
        <dbReference type="Proteomes" id="UP000636479"/>
    </source>
</evidence>
<keyword evidence="2" id="KW-1185">Reference proteome</keyword>
<gene>
    <name evidence="1" type="ORF">MIND_01134900</name>
</gene>
<sequence length="478" mass="52670">MTPCVTSLTTNQALAMIDILGVIFEACLALNFSVEWQSDVRQKMALGAVCRCWRLVLESLPALWSCIILVPRMPQYYIDKVFRLAKATPKRLRIDIYSELAPTFLPSIAALLVATAETVTHLCVQYSSYSTWDGFINHISAIHSQPRFTSLQQFSATTPIPLWSELDADLPHRFPGYAPNLQHLLLHGLPLSSFAVGPNINSLALTNLNSVYDDATSTVFALCLLDTLRHTPRLSMLMVGAPPESTLHLNASNSLAPVVLPHLHTFSFLCMLSSTHRCGFLASLIVAPQLQTLSVGLANVPNTKDFISLNSSKISVIAGLHLLGNTSAYLEFTSGGAQKLLSSLTGSNLRSIDFLDLVGSFDFDADHIVDVQRGLLEILTHALSLPAIRLLVIPPLFLPPHPGSRRSLMSSLFDDLPRDSKAKHILEAHAVCLSSEENHSNCGLLWSWEHRTLTLRSEPSHYRVGWFGAEFFVPVNFL</sequence>
<dbReference type="RefSeq" id="XP_037215726.1">
    <property type="nucleotide sequence ID" value="XM_037367894.1"/>
</dbReference>
<protein>
    <submittedName>
        <fullName evidence="1">Uncharacterized protein</fullName>
    </submittedName>
</protein>
<organism evidence="1 2">
    <name type="scientific">Mycena indigotica</name>
    <dbReference type="NCBI Taxonomy" id="2126181"/>
    <lineage>
        <taxon>Eukaryota</taxon>
        <taxon>Fungi</taxon>
        <taxon>Dikarya</taxon>
        <taxon>Basidiomycota</taxon>
        <taxon>Agaricomycotina</taxon>
        <taxon>Agaricomycetes</taxon>
        <taxon>Agaricomycetidae</taxon>
        <taxon>Agaricales</taxon>
        <taxon>Marasmiineae</taxon>
        <taxon>Mycenaceae</taxon>
        <taxon>Mycena</taxon>
    </lineage>
</organism>
<dbReference type="GeneID" id="59350410"/>
<evidence type="ECO:0000313" key="1">
    <source>
        <dbReference type="EMBL" id="KAF7293563.1"/>
    </source>
</evidence>
<comment type="caution">
    <text evidence="1">The sequence shown here is derived from an EMBL/GenBank/DDBJ whole genome shotgun (WGS) entry which is preliminary data.</text>
</comment>